<evidence type="ECO:0000313" key="6">
    <source>
        <dbReference type="Proteomes" id="UP001205612"/>
    </source>
</evidence>
<comment type="caution">
    <text evidence="5">The sequence shown here is derived from an EMBL/GenBank/DDBJ whole genome shotgun (WGS) entry which is preliminary data.</text>
</comment>
<dbReference type="HAMAP" id="MF_01039">
    <property type="entry name" value="PGAM_GpmA"/>
    <property type="match status" value="1"/>
</dbReference>
<comment type="pathway">
    <text evidence="4">Carbohydrate degradation; glycolysis; pyruvate from D-glyceraldehyde 3-phosphate: step 3/5.</text>
</comment>
<feature type="binding site" evidence="4">
    <location>
        <begin position="94"/>
        <end position="97"/>
    </location>
    <ligand>
        <name>substrate</name>
    </ligand>
</feature>
<feature type="site" description="Transition state stabilizer" evidence="4">
    <location>
        <position position="189"/>
    </location>
</feature>
<comment type="similarity">
    <text evidence="1 4">Belongs to the phosphoglycerate mutase family. BPG-dependent PGAM subfamily.</text>
</comment>
<sequence>MGERPARAGTLLLLRHGRSTTNAAGRFTGWTDVPLASEGVHEAERAARLLARDGLLPDVVHTSLLRRSIRSADIVLAGLDRQWIPAQRSWRLNERQYGALTGRRKHDVRAEAGAGLYDHWRRSLHGRPAPLPAPDLVRLRADPRYATLRPDAVPAVESQADVTARVVPYWADVLAPRLRTGAVVLVVAHGNSLRALVTVLDGLDEAGVQRLDIPTGAPLRYDFDPDLRSVARGGTYLDPGAARAGAAAVAAEGHRLPLS</sequence>
<keyword evidence="6" id="KW-1185">Reference proteome</keyword>
<dbReference type="InterPro" id="IPR029033">
    <property type="entry name" value="His_PPase_superfam"/>
</dbReference>
<comment type="function">
    <text evidence="4">Catalyzes the interconversion of 2-phosphoglycerate and 3-phosphoglycerate.</text>
</comment>
<evidence type="ECO:0000256" key="3">
    <source>
        <dbReference type="ARBA" id="ARBA00023235"/>
    </source>
</evidence>
<dbReference type="NCBIfam" id="TIGR01258">
    <property type="entry name" value="pgm_1"/>
    <property type="match status" value="1"/>
</dbReference>
<feature type="binding site" evidence="4">
    <location>
        <position position="67"/>
    </location>
    <ligand>
        <name>substrate</name>
    </ligand>
</feature>
<proteinExistence type="inferred from homology"/>
<reference evidence="5 6" key="1">
    <citation type="submission" date="2022-08" db="EMBL/GenBank/DDBJ databases">
        <authorList>
            <person name="Somphong A."/>
            <person name="Phongsopitanun W."/>
        </authorList>
    </citation>
    <scope>NUCLEOTIDE SEQUENCE [LARGE SCALE GENOMIC DNA]</scope>
    <source>
        <strain evidence="5 6">LP11</strain>
    </source>
</reference>
<dbReference type="CDD" id="cd07067">
    <property type="entry name" value="HP_PGM_like"/>
    <property type="match status" value="1"/>
</dbReference>
<feature type="active site" description="Proton donor/acceptor" evidence="4">
    <location>
        <position position="94"/>
    </location>
</feature>
<feature type="binding site" evidence="4">
    <location>
        <begin position="15"/>
        <end position="22"/>
    </location>
    <ligand>
        <name>substrate</name>
    </ligand>
</feature>
<dbReference type="Pfam" id="PF00300">
    <property type="entry name" value="His_Phos_1"/>
    <property type="match status" value="2"/>
</dbReference>
<dbReference type="Proteomes" id="UP001205612">
    <property type="component" value="Unassembled WGS sequence"/>
</dbReference>
<evidence type="ECO:0000256" key="2">
    <source>
        <dbReference type="ARBA" id="ARBA00023152"/>
    </source>
</evidence>
<dbReference type="Gene3D" id="3.40.50.1240">
    <property type="entry name" value="Phosphoglycerate mutase-like"/>
    <property type="match status" value="1"/>
</dbReference>
<dbReference type="GO" id="GO:0004619">
    <property type="term" value="F:phosphoglycerate mutase activity"/>
    <property type="evidence" value="ECO:0007669"/>
    <property type="project" value="UniProtKB-EC"/>
</dbReference>
<dbReference type="EC" id="5.4.2.11" evidence="4"/>
<dbReference type="SMART" id="SM00855">
    <property type="entry name" value="PGAM"/>
    <property type="match status" value="1"/>
</dbReference>
<comment type="catalytic activity">
    <reaction evidence="4">
        <text>(2R)-2-phosphoglycerate = (2R)-3-phosphoglycerate</text>
        <dbReference type="Rhea" id="RHEA:15901"/>
        <dbReference type="ChEBI" id="CHEBI:58272"/>
        <dbReference type="ChEBI" id="CHEBI:58289"/>
        <dbReference type="EC" id="5.4.2.11"/>
    </reaction>
</comment>
<accession>A0ABT2B5A2</accession>
<feature type="binding site" evidence="4">
    <location>
        <begin position="190"/>
        <end position="191"/>
    </location>
    <ligand>
        <name>substrate</name>
    </ligand>
</feature>
<name>A0ABT2B5A2_9ACTN</name>
<dbReference type="InterPro" id="IPR005952">
    <property type="entry name" value="Phosphogly_mut1"/>
</dbReference>
<protein>
    <recommendedName>
        <fullName evidence="4">2,3-bisphosphoglycerate-dependent phosphoglycerate mutase</fullName>
        <shortName evidence="4">BPG-dependent PGAM</shortName>
        <shortName evidence="4">PGAM</shortName>
        <shortName evidence="4">Phosphoglyceromutase</shortName>
        <shortName evidence="4">dPGM</shortName>
        <ecNumber evidence="4">5.4.2.11</ecNumber>
    </recommendedName>
</protein>
<dbReference type="RefSeq" id="WP_258780199.1">
    <property type="nucleotide sequence ID" value="NZ_JANUGP010000016.1"/>
</dbReference>
<dbReference type="InterPro" id="IPR013078">
    <property type="entry name" value="His_Pase_superF_clade-1"/>
</dbReference>
<feature type="active site" description="Tele-phosphohistidine intermediate" evidence="4">
    <location>
        <position position="16"/>
    </location>
</feature>
<evidence type="ECO:0000256" key="4">
    <source>
        <dbReference type="HAMAP-Rule" id="MF_01039"/>
    </source>
</evidence>
<keyword evidence="3 4" id="KW-0413">Isomerase</keyword>
<feature type="binding site" evidence="4">
    <location>
        <begin position="28"/>
        <end position="29"/>
    </location>
    <ligand>
        <name>substrate</name>
    </ligand>
</feature>
<gene>
    <name evidence="4" type="primary">gpmA</name>
    <name evidence="5" type="ORF">NX794_21150</name>
</gene>
<organism evidence="5 6">
    <name type="scientific">Streptomyces pyxinicus</name>
    <dbReference type="NCBI Taxonomy" id="2970331"/>
    <lineage>
        <taxon>Bacteria</taxon>
        <taxon>Bacillati</taxon>
        <taxon>Actinomycetota</taxon>
        <taxon>Actinomycetes</taxon>
        <taxon>Kitasatosporales</taxon>
        <taxon>Streptomycetaceae</taxon>
        <taxon>Streptomyces</taxon>
    </lineage>
</organism>
<evidence type="ECO:0000313" key="5">
    <source>
        <dbReference type="EMBL" id="MCS0603703.1"/>
    </source>
</evidence>
<dbReference type="SUPFAM" id="SSF53254">
    <property type="entry name" value="Phosphoglycerate mutase-like"/>
    <property type="match status" value="1"/>
</dbReference>
<dbReference type="EMBL" id="JANUGP010000016">
    <property type="protein sequence ID" value="MCS0603703.1"/>
    <property type="molecule type" value="Genomic_DNA"/>
</dbReference>
<feature type="binding site" evidence="4">
    <location>
        <begin position="121"/>
        <end position="122"/>
    </location>
    <ligand>
        <name>substrate</name>
    </ligand>
</feature>
<feature type="binding site" evidence="4">
    <location>
        <position position="105"/>
    </location>
    <ligand>
        <name>substrate</name>
    </ligand>
</feature>
<evidence type="ECO:0000256" key="1">
    <source>
        <dbReference type="ARBA" id="ARBA00006717"/>
    </source>
</evidence>
<keyword evidence="4" id="KW-0312">Gluconeogenesis</keyword>
<dbReference type="PANTHER" id="PTHR11931">
    <property type="entry name" value="PHOSPHOGLYCERATE MUTASE"/>
    <property type="match status" value="1"/>
</dbReference>
<keyword evidence="2 4" id="KW-0324">Glycolysis</keyword>